<organism evidence="2 3">
    <name type="scientific">Mycena chlorophos</name>
    <name type="common">Agaric fungus</name>
    <name type="synonym">Agaricus chlorophos</name>
    <dbReference type="NCBI Taxonomy" id="658473"/>
    <lineage>
        <taxon>Eukaryota</taxon>
        <taxon>Fungi</taxon>
        <taxon>Dikarya</taxon>
        <taxon>Basidiomycota</taxon>
        <taxon>Agaricomycotina</taxon>
        <taxon>Agaricomycetes</taxon>
        <taxon>Agaricomycetidae</taxon>
        <taxon>Agaricales</taxon>
        <taxon>Marasmiineae</taxon>
        <taxon>Mycenaceae</taxon>
        <taxon>Mycena</taxon>
    </lineage>
</organism>
<feature type="compositionally biased region" description="Basic and acidic residues" evidence="1">
    <location>
        <begin position="162"/>
        <end position="183"/>
    </location>
</feature>
<name>A0ABQ0L365_MYCCL</name>
<reference evidence="2" key="1">
    <citation type="submission" date="2014-09" db="EMBL/GenBank/DDBJ databases">
        <title>Genome sequence of the luminous mushroom Mycena chlorophos for searching fungal bioluminescence genes.</title>
        <authorList>
            <person name="Tanaka Y."/>
            <person name="Kasuga D."/>
            <person name="Oba Y."/>
            <person name="Hase S."/>
            <person name="Sato K."/>
            <person name="Oba Y."/>
            <person name="Sakakibara Y."/>
        </authorList>
    </citation>
    <scope>NUCLEOTIDE SEQUENCE</scope>
</reference>
<evidence type="ECO:0000256" key="1">
    <source>
        <dbReference type="SAM" id="MobiDB-lite"/>
    </source>
</evidence>
<proteinExistence type="predicted"/>
<sequence>MLFALRLADERFVWVALKALATNEPVQVAELETSFSELRRENLLGELNEAAQTRLNDALKSLPKMIANCKLLRVVSSFPRDITETVLDASATRQMKSVAVVSLAPGRFQSKSDQRRDGELEPLASLDGPINEDSDDEEEEVVAPVDKGNKRALPPPPSSADPRPESPEETVKGKGESSEDHVTAEAAVESSPEAGDSGRTTRRRNPRRERAASGEASGPGKPPSKGKAEEI</sequence>
<gene>
    <name evidence="2" type="ORF">MCHLO_02492</name>
</gene>
<feature type="region of interest" description="Disordered" evidence="1">
    <location>
        <begin position="109"/>
        <end position="231"/>
    </location>
</feature>
<dbReference type="Proteomes" id="UP000815677">
    <property type="component" value="Unassembled WGS sequence"/>
</dbReference>
<feature type="compositionally biased region" description="Basic and acidic residues" evidence="1">
    <location>
        <begin position="110"/>
        <end position="119"/>
    </location>
</feature>
<evidence type="ECO:0000313" key="2">
    <source>
        <dbReference type="EMBL" id="GAT44889.1"/>
    </source>
</evidence>
<protein>
    <submittedName>
        <fullName evidence="2">Uncharacterized protein</fullName>
    </submittedName>
</protein>
<keyword evidence="3" id="KW-1185">Reference proteome</keyword>
<accession>A0ABQ0L365</accession>
<evidence type="ECO:0000313" key="3">
    <source>
        <dbReference type="Proteomes" id="UP000815677"/>
    </source>
</evidence>
<dbReference type="EMBL" id="DF840295">
    <property type="protein sequence ID" value="GAT44889.1"/>
    <property type="molecule type" value="Genomic_DNA"/>
</dbReference>
<feature type="compositionally biased region" description="Acidic residues" evidence="1">
    <location>
        <begin position="130"/>
        <end position="141"/>
    </location>
</feature>